<name>A0ABY3E735_9CORY</name>
<dbReference type="InterPro" id="IPR003615">
    <property type="entry name" value="HNH_nuc"/>
</dbReference>
<accession>A0ABY3E735</accession>
<keyword evidence="3" id="KW-1185">Reference proteome</keyword>
<evidence type="ECO:0000313" key="2">
    <source>
        <dbReference type="EMBL" id="TSJ75627.1"/>
    </source>
</evidence>
<evidence type="ECO:0000313" key="3">
    <source>
        <dbReference type="Proteomes" id="UP000320747"/>
    </source>
</evidence>
<feature type="domain" description="HNH nuclease" evidence="1">
    <location>
        <begin position="298"/>
        <end position="350"/>
    </location>
</feature>
<protein>
    <submittedName>
        <fullName evidence="2">HNH endonuclease</fullName>
    </submittedName>
</protein>
<sequence>MNAQPAPPRPYFRIDRPHDSAAQFGRSLRESEHALYSRFSDDGMDIEDFDVVVDKLAQATGYSRTVIRSAVLSYHRLTDLPRLRALHNEQKLLTLGHLTAIRRKLEELGPDADAEILAGIDDFLVEQFTPTRQSQPFPDPAAVTRKLRAHIRRIDPALGYNPKKRKEREARRDHGAEFFLEDFGGITKGMMNLTTDTATLAAVRAFVQQCGLEHKLSSHDTVVKLLTGEITPAAKARIQVYAPKGREAGQPVFIPGFGWTEPDATIAFDEMCAQTPPSIADMDGVRENTTPSYVPTADMRALVEARDGTCIYPGCNRPAEQCQLDHRIPFAEGGETRVDNLHCLCQKHHNLKTDRRAFYVVDPATGDAIWLYEDGTFEVSEPSGLLTAQLGAEDPRWRASISEVKRRRERAAEFHARGHAIMDQYEKDQDIIECEFALGQLEEQFDMRFPFRPEPEWWMGLTPPVDAPFPDYEWEDNPDNLRFDDANIPLPEAG</sequence>
<dbReference type="CDD" id="cd00085">
    <property type="entry name" value="HNHc"/>
    <property type="match status" value="1"/>
</dbReference>
<reference evidence="2 3" key="1">
    <citation type="submission" date="2019-07" db="EMBL/GenBank/DDBJ databases">
        <title>Draft genome of Corynebacterium godavarianum and other related strains.</title>
        <authorList>
            <person name="Bernier A.-M."/>
            <person name="Bernard K."/>
        </authorList>
    </citation>
    <scope>NUCLEOTIDE SEQUENCE [LARGE SCALE GENOMIC DNA]</scope>
    <source>
        <strain evidence="2 3">LMG 29598</strain>
    </source>
</reference>
<dbReference type="Pfam" id="PF01844">
    <property type="entry name" value="HNH"/>
    <property type="match status" value="1"/>
</dbReference>
<keyword evidence="2" id="KW-0255">Endonuclease</keyword>
<dbReference type="SMART" id="SM00507">
    <property type="entry name" value="HNHc"/>
    <property type="match status" value="1"/>
</dbReference>
<dbReference type="Proteomes" id="UP000320747">
    <property type="component" value="Unassembled WGS sequence"/>
</dbReference>
<dbReference type="InterPro" id="IPR002711">
    <property type="entry name" value="HNH"/>
</dbReference>
<dbReference type="Gene3D" id="1.10.30.50">
    <property type="match status" value="1"/>
</dbReference>
<dbReference type="EMBL" id="VMHH01000002">
    <property type="protein sequence ID" value="TSJ75627.1"/>
    <property type="molecule type" value="Genomic_DNA"/>
</dbReference>
<proteinExistence type="predicted"/>
<keyword evidence="2" id="KW-0378">Hydrolase</keyword>
<evidence type="ECO:0000259" key="1">
    <source>
        <dbReference type="SMART" id="SM00507"/>
    </source>
</evidence>
<dbReference type="RefSeq" id="WP_154878807.1">
    <property type="nucleotide sequence ID" value="NZ_JAADJX010000001.1"/>
</dbReference>
<organism evidence="2 3">
    <name type="scientific">Corynebacterium godavarianum</name>
    <dbReference type="NCBI Taxonomy" id="2054421"/>
    <lineage>
        <taxon>Bacteria</taxon>
        <taxon>Bacillati</taxon>
        <taxon>Actinomycetota</taxon>
        <taxon>Actinomycetes</taxon>
        <taxon>Mycobacteriales</taxon>
        <taxon>Corynebacteriaceae</taxon>
        <taxon>Corynebacterium</taxon>
    </lineage>
</organism>
<keyword evidence="2" id="KW-0540">Nuclease</keyword>
<gene>
    <name evidence="2" type="ORF">FPH17_04385</name>
</gene>
<comment type="caution">
    <text evidence="2">The sequence shown here is derived from an EMBL/GenBank/DDBJ whole genome shotgun (WGS) entry which is preliminary data.</text>
</comment>
<dbReference type="GO" id="GO:0004519">
    <property type="term" value="F:endonuclease activity"/>
    <property type="evidence" value="ECO:0007669"/>
    <property type="project" value="UniProtKB-KW"/>
</dbReference>